<name>A0A381YRP7_9ZZZZ</name>
<evidence type="ECO:0000259" key="1">
    <source>
        <dbReference type="Pfam" id="PF03781"/>
    </source>
</evidence>
<dbReference type="SUPFAM" id="SSF56436">
    <property type="entry name" value="C-type lectin-like"/>
    <property type="match status" value="1"/>
</dbReference>
<sequence>MKSHITLIVGVFCLLPSLAFADSPVSIPPKGMVLVSGGVYIMGSHKSLIELNPGDLFNTDRHALGPENPAHNVQADSFYINIHEVSHGAYMEFVQTKKARKPLFWDNPNFNNYKQPVVGISWKEAQSYCMWKGGRLPTEAEWEKASRGKRSIDYPWGNEAPDNTKLNFNQEIKKTTFVGSYEAGKSDYGVYDLAGNVSEWVYDWHLAEFYLFSPKKNPTGPKKGQYKVIRGGNWRNNSEDVKMVYRNATIPSIRNKTLGFRCVQSKGMLPNKYPSPS</sequence>
<dbReference type="InterPro" id="IPR005532">
    <property type="entry name" value="SUMF_dom"/>
</dbReference>
<reference evidence="2" key="1">
    <citation type="submission" date="2018-05" db="EMBL/GenBank/DDBJ databases">
        <authorList>
            <person name="Lanie J.A."/>
            <person name="Ng W.-L."/>
            <person name="Kazmierczak K.M."/>
            <person name="Andrzejewski T.M."/>
            <person name="Davidsen T.M."/>
            <person name="Wayne K.J."/>
            <person name="Tettelin H."/>
            <person name="Glass J.I."/>
            <person name="Rusch D."/>
            <person name="Podicherti R."/>
            <person name="Tsui H.-C.T."/>
            <person name="Winkler M.E."/>
        </authorList>
    </citation>
    <scope>NUCLEOTIDE SEQUENCE</scope>
</reference>
<dbReference type="Gene3D" id="3.90.1580.10">
    <property type="entry name" value="paralog of FGE (formylglycine-generating enzyme)"/>
    <property type="match status" value="1"/>
</dbReference>
<dbReference type="PANTHER" id="PTHR23150:SF19">
    <property type="entry name" value="FORMYLGLYCINE-GENERATING ENZYME"/>
    <property type="match status" value="1"/>
</dbReference>
<evidence type="ECO:0000313" key="2">
    <source>
        <dbReference type="EMBL" id="SVA79624.1"/>
    </source>
</evidence>
<dbReference type="AlphaFoldDB" id="A0A381YRP7"/>
<organism evidence="2">
    <name type="scientific">marine metagenome</name>
    <dbReference type="NCBI Taxonomy" id="408172"/>
    <lineage>
        <taxon>unclassified sequences</taxon>
        <taxon>metagenomes</taxon>
        <taxon>ecological metagenomes</taxon>
    </lineage>
</organism>
<proteinExistence type="predicted"/>
<dbReference type="InterPro" id="IPR016187">
    <property type="entry name" value="CTDL_fold"/>
</dbReference>
<dbReference type="GO" id="GO:0120147">
    <property type="term" value="F:formylglycine-generating oxidase activity"/>
    <property type="evidence" value="ECO:0007669"/>
    <property type="project" value="TreeGrafter"/>
</dbReference>
<dbReference type="InterPro" id="IPR042095">
    <property type="entry name" value="SUMF_sf"/>
</dbReference>
<protein>
    <recommendedName>
        <fullName evidence="1">Sulfatase-modifying factor enzyme-like domain-containing protein</fullName>
    </recommendedName>
</protein>
<dbReference type="Pfam" id="PF03781">
    <property type="entry name" value="FGE-sulfatase"/>
    <property type="match status" value="1"/>
</dbReference>
<dbReference type="PANTHER" id="PTHR23150">
    <property type="entry name" value="SULFATASE MODIFYING FACTOR 1, 2"/>
    <property type="match status" value="1"/>
</dbReference>
<dbReference type="InterPro" id="IPR051043">
    <property type="entry name" value="Sulfatase_Mod_Factor_Kinase"/>
</dbReference>
<gene>
    <name evidence="2" type="ORF">METZ01_LOCUS132478</name>
</gene>
<feature type="domain" description="Sulfatase-modifying factor enzyme-like" evidence="1">
    <location>
        <begin position="30"/>
        <end position="263"/>
    </location>
</feature>
<accession>A0A381YRP7</accession>
<dbReference type="EMBL" id="UINC01018880">
    <property type="protein sequence ID" value="SVA79624.1"/>
    <property type="molecule type" value="Genomic_DNA"/>
</dbReference>